<evidence type="ECO:0000313" key="1">
    <source>
        <dbReference type="EMBL" id="MBB5324896.1"/>
    </source>
</evidence>
<dbReference type="AlphaFoldDB" id="A0A7W8MW24"/>
<dbReference type="EMBL" id="JACHEP010000009">
    <property type="protein sequence ID" value="MBB5324896.1"/>
    <property type="molecule type" value="Genomic_DNA"/>
</dbReference>
<name>A0A7W8MW24_9BACL</name>
<reference evidence="1 2" key="1">
    <citation type="submission" date="2020-08" db="EMBL/GenBank/DDBJ databases">
        <title>Genomic Encyclopedia of Type Strains, Phase IV (KMG-IV): sequencing the most valuable type-strain genomes for metagenomic binning, comparative biology and taxonomic classification.</title>
        <authorList>
            <person name="Goeker M."/>
        </authorList>
    </citation>
    <scope>NUCLEOTIDE SEQUENCE [LARGE SCALE GENOMIC DNA]</scope>
    <source>
        <strain evidence="1 2">DSM 16325</strain>
    </source>
</reference>
<protein>
    <submittedName>
        <fullName evidence="1">Uncharacterized protein</fullName>
    </submittedName>
</protein>
<accession>A0A7W8MW24</accession>
<evidence type="ECO:0000313" key="2">
    <source>
        <dbReference type="Proteomes" id="UP000520011"/>
    </source>
</evidence>
<comment type="caution">
    <text evidence="1">The sequence shown here is derived from an EMBL/GenBank/DDBJ whole genome shotgun (WGS) entry which is preliminary data.</text>
</comment>
<proteinExistence type="predicted"/>
<organism evidence="1 2">
    <name type="scientific">Anoxybacteroides tepidamans</name>
    <dbReference type="NCBI Taxonomy" id="265948"/>
    <lineage>
        <taxon>Bacteria</taxon>
        <taxon>Bacillati</taxon>
        <taxon>Bacillota</taxon>
        <taxon>Bacilli</taxon>
        <taxon>Bacillales</taxon>
        <taxon>Anoxybacillaceae</taxon>
        <taxon>Anoxybacteroides</taxon>
    </lineage>
</organism>
<dbReference type="RefSeq" id="WP_183253992.1">
    <property type="nucleotide sequence ID" value="NZ_JACHEP010000009.1"/>
</dbReference>
<gene>
    <name evidence="1" type="ORF">HNQ34_001994</name>
</gene>
<dbReference type="Proteomes" id="UP000520011">
    <property type="component" value="Unassembled WGS sequence"/>
</dbReference>
<keyword evidence="2" id="KW-1185">Reference proteome</keyword>
<sequence>MKPTVDDLKEWEELCTFISGLKKKSTYISKYYKSNVPNTHLLSQEKIYREMRKWMKDNGYELVFWGCGWGWRLRKDWKEKLERLKANIEVGDI</sequence>